<feature type="region of interest" description="Disordered" evidence="1">
    <location>
        <begin position="412"/>
        <end position="442"/>
    </location>
</feature>
<gene>
    <name evidence="3" type="ORF">CU098_009043</name>
</gene>
<organism evidence="3 4">
    <name type="scientific">Rhizopus stolonifer</name>
    <name type="common">Rhizopus nigricans</name>
    <dbReference type="NCBI Taxonomy" id="4846"/>
    <lineage>
        <taxon>Eukaryota</taxon>
        <taxon>Fungi</taxon>
        <taxon>Fungi incertae sedis</taxon>
        <taxon>Mucoromycota</taxon>
        <taxon>Mucoromycotina</taxon>
        <taxon>Mucoromycetes</taxon>
        <taxon>Mucorales</taxon>
        <taxon>Mucorineae</taxon>
        <taxon>Rhizopodaceae</taxon>
        <taxon>Rhizopus</taxon>
    </lineage>
</organism>
<dbReference type="Pfam" id="PF00010">
    <property type="entry name" value="HLH"/>
    <property type="match status" value="1"/>
</dbReference>
<feature type="domain" description="BHLH" evidence="2">
    <location>
        <begin position="273"/>
        <end position="364"/>
    </location>
</feature>
<sequence length="1146" mass="130225">METSRQFLQQEENSASADKAIINDNNNPYITLSQFDMELQQQAQLAMQQEIDVWKDFENYLSPVEYKDTQTLDNQCQTNAQQTPENNKLDGKSSPIRQTHKQQDSNEKPIFSSPVSPLTCNKNFKSTSSDASNSPWFNSPEFHSSDSMHQQPKSPEQNLSNNQTMFSQQLQQPSPVSLTTVTPLETPLDSPHQDIFTSPLKFKIPQFQSIEPLENSGINDSLIQGIDALSPPYFFPIEQPSSSSLTEKSSNTTIKPVPIVNIATTRKDSIPQEKKSAHNAIERRYRNNINDRITELKNTVPALVHAKLKDSGIAPNKRSSQSLLGNDEDDDEEDGEELIDGVTVATKLNKATILRKSTEYILHLKRNDEELHRENETLQLLLAQLPSGRQALGRYRQQRAQREQEIERQQLQNAALQKHSQRQQRKGSGRKRTRRVSETQGGSYDLEMTQIMSTPLEFQHSTQRPYQTMYKMPRVAKEQNASMKNQVFMALFMAISFFSSSPLSAGPSTKDQYESHKHISRTAEELFSSNNSSSVSFLSNVSLFSDTWSTIRTTLFMICLIQLLFPLFRFWLPSGFKVRKVNKKSRTASAENKSSLNGNIATHTTSLTPGDQKCMQIYNILVSSLEKSRSNKSGTVFPQKDKNPLRLYSALFKEIARFVCRHWLGYEILYDDQNLTPQEQWVQACKWIKLNEVECLGGNPDVTRVSMLYSCFHMLNLIELMEDDENEYVEQSRSRVYATTAMQMALVIPHHGIAEKISKYFWRLAMYESGLEDDPLMRALIFDCHEDDGEDRMELMLASRAWSETLEVMNQQIEHFGKPEARGLSLSMTAPVLVPVGILSTLHLLDNLQTQFGRLIISVTAKPLTADMVAEESKSDFNETAFALLMDITDSSLESESRVGDYHRLAHWLAAVGATVDALWKSDVKTAEKLLKTLVQNVPRSLVSREIAGSDIVCYKERMNQLDELTKKSIIHTLVGATWLKKESTEYCPRGVEELQKAEQIKAHIKRIMANASHIKQNKTEYDNQDLESSVLALAEFVTAVTGLEAWICAWRLAPVLAQDQTDRNAWEEALTEQVHHASLNLRRMIRRHSLDGLRTNQAIIERLSRLGAFVSNQIDEVDSEDDGQKENDLLTHRSKKALEILRGLS</sequence>
<evidence type="ECO:0000259" key="2">
    <source>
        <dbReference type="PROSITE" id="PS50888"/>
    </source>
</evidence>
<dbReference type="Proteomes" id="UP000253551">
    <property type="component" value="Unassembled WGS sequence"/>
</dbReference>
<feature type="compositionally biased region" description="Polar residues" evidence="1">
    <location>
        <begin position="113"/>
        <end position="160"/>
    </location>
</feature>
<dbReference type="PROSITE" id="PS50888">
    <property type="entry name" value="BHLH"/>
    <property type="match status" value="1"/>
</dbReference>
<feature type="region of interest" description="Disordered" evidence="1">
    <location>
        <begin position="313"/>
        <end position="338"/>
    </location>
</feature>
<dbReference type="PANTHER" id="PTHR47336">
    <property type="entry name" value="TRANSCRIPTION FACTOR HMS1-RELATED"/>
    <property type="match status" value="1"/>
</dbReference>
<feature type="region of interest" description="Disordered" evidence="1">
    <location>
        <begin position="78"/>
        <end position="160"/>
    </location>
</feature>
<reference evidence="3 4" key="1">
    <citation type="journal article" date="2018" name="G3 (Bethesda)">
        <title>Phylogenetic and Phylogenomic Definition of Rhizopus Species.</title>
        <authorList>
            <person name="Gryganskyi A.P."/>
            <person name="Golan J."/>
            <person name="Dolatabadi S."/>
            <person name="Mondo S."/>
            <person name="Robb S."/>
            <person name="Idnurm A."/>
            <person name="Muszewska A."/>
            <person name="Steczkiewicz K."/>
            <person name="Masonjones S."/>
            <person name="Liao H.L."/>
            <person name="Gajdeczka M.T."/>
            <person name="Anike F."/>
            <person name="Vuek A."/>
            <person name="Anishchenko I.M."/>
            <person name="Voigt K."/>
            <person name="de Hoog G.S."/>
            <person name="Smith M.E."/>
            <person name="Heitman J."/>
            <person name="Vilgalys R."/>
            <person name="Stajich J.E."/>
        </authorList>
    </citation>
    <scope>NUCLEOTIDE SEQUENCE [LARGE SCALE GENOMIC DNA]</scope>
    <source>
        <strain evidence="3 4">LSU 92-RS-03</strain>
    </source>
</reference>
<dbReference type="AlphaFoldDB" id="A0A367KXM5"/>
<dbReference type="OrthoDB" id="2133190at2759"/>
<feature type="compositionally biased region" description="Basic residues" evidence="1">
    <location>
        <begin position="419"/>
        <end position="434"/>
    </location>
</feature>
<proteinExistence type="predicted"/>
<dbReference type="InterPro" id="IPR052099">
    <property type="entry name" value="Regulatory_TF_Diverse"/>
</dbReference>
<dbReference type="PANTHER" id="PTHR47336:SF2">
    <property type="entry name" value="TRANSCRIPTION FACTOR HMS1-RELATED"/>
    <property type="match status" value="1"/>
</dbReference>
<dbReference type="SUPFAM" id="SSF47459">
    <property type="entry name" value="HLH, helix-loop-helix DNA-binding domain"/>
    <property type="match status" value="1"/>
</dbReference>
<dbReference type="Gene3D" id="4.10.280.10">
    <property type="entry name" value="Helix-loop-helix DNA-binding domain"/>
    <property type="match status" value="1"/>
</dbReference>
<dbReference type="GO" id="GO:0046983">
    <property type="term" value="F:protein dimerization activity"/>
    <property type="evidence" value="ECO:0007669"/>
    <property type="project" value="InterPro"/>
</dbReference>
<keyword evidence="4" id="KW-1185">Reference proteome</keyword>
<protein>
    <recommendedName>
        <fullName evidence="2">BHLH domain-containing protein</fullName>
    </recommendedName>
</protein>
<evidence type="ECO:0000313" key="3">
    <source>
        <dbReference type="EMBL" id="RCI06897.1"/>
    </source>
</evidence>
<comment type="caution">
    <text evidence="3">The sequence shown here is derived from an EMBL/GenBank/DDBJ whole genome shotgun (WGS) entry which is preliminary data.</text>
</comment>
<dbReference type="EMBL" id="PJQM01000066">
    <property type="protein sequence ID" value="RCI06897.1"/>
    <property type="molecule type" value="Genomic_DNA"/>
</dbReference>
<accession>A0A367KXM5</accession>
<dbReference type="InterPro" id="IPR011598">
    <property type="entry name" value="bHLH_dom"/>
</dbReference>
<evidence type="ECO:0000256" key="1">
    <source>
        <dbReference type="SAM" id="MobiDB-lite"/>
    </source>
</evidence>
<evidence type="ECO:0000313" key="4">
    <source>
        <dbReference type="Proteomes" id="UP000253551"/>
    </source>
</evidence>
<name>A0A367KXM5_RHIST</name>
<dbReference type="STRING" id="4846.A0A367KXM5"/>
<dbReference type="SMART" id="SM00353">
    <property type="entry name" value="HLH"/>
    <property type="match status" value="1"/>
</dbReference>
<dbReference type="InterPro" id="IPR036638">
    <property type="entry name" value="HLH_DNA-bd_sf"/>
</dbReference>
<feature type="compositionally biased region" description="Acidic residues" evidence="1">
    <location>
        <begin position="326"/>
        <end position="338"/>
    </location>
</feature>